<dbReference type="SUPFAM" id="SSF82784">
    <property type="entry name" value="OsmC-like"/>
    <property type="match status" value="1"/>
</dbReference>
<evidence type="ECO:0000313" key="2">
    <source>
        <dbReference type="Proteomes" id="UP001165667"/>
    </source>
</evidence>
<evidence type="ECO:0000313" key="1">
    <source>
        <dbReference type="EMBL" id="MCW6508837.1"/>
    </source>
</evidence>
<dbReference type="PANTHER" id="PTHR35368">
    <property type="entry name" value="HYDROPEROXIDE REDUCTASE"/>
    <property type="match status" value="1"/>
</dbReference>
<dbReference type="InterPro" id="IPR052924">
    <property type="entry name" value="OsmC/Ohr_hydroprdx_reductase"/>
</dbReference>
<accession>A0AA42CMX7</accession>
<sequence>MVSPILPPSGTTPAAKTAIDALIARGKVDPTAVRTLRCRTVAEGRFRQLNYIRDLPPQAVMESETGSLLSETLAPNASEALLAAFGSCLAVGIHANAIAQRIPIKTLEVELAADINTTAVWGAGDLNPKTIGFETIQVLVRIEADAPRALLEALVAHASLWSPVANTLHNPVHLDVSLA</sequence>
<dbReference type="Gene3D" id="3.30.300.20">
    <property type="match status" value="1"/>
</dbReference>
<gene>
    <name evidence="1" type="ORF">M8523_12485</name>
</gene>
<dbReference type="AlphaFoldDB" id="A0AA42CMX7"/>
<proteinExistence type="predicted"/>
<keyword evidence="2" id="KW-1185">Reference proteome</keyword>
<dbReference type="RefSeq" id="WP_282585206.1">
    <property type="nucleotide sequence ID" value="NZ_JAMOIM010000007.1"/>
</dbReference>
<dbReference type="Pfam" id="PF02566">
    <property type="entry name" value="OsmC"/>
    <property type="match status" value="1"/>
</dbReference>
<dbReference type="InterPro" id="IPR003718">
    <property type="entry name" value="OsmC/Ohr_fam"/>
</dbReference>
<comment type="caution">
    <text evidence="1">The sequence shown here is derived from an EMBL/GenBank/DDBJ whole genome shotgun (WGS) entry which is preliminary data.</text>
</comment>
<dbReference type="PANTHER" id="PTHR35368:SF1">
    <property type="entry name" value="HYDROPEROXIDE REDUCTASE"/>
    <property type="match status" value="1"/>
</dbReference>
<dbReference type="InterPro" id="IPR015946">
    <property type="entry name" value="KH_dom-like_a/b"/>
</dbReference>
<reference evidence="1" key="1">
    <citation type="submission" date="2022-05" db="EMBL/GenBank/DDBJ databases">
        <authorList>
            <person name="Pankratov T."/>
        </authorList>
    </citation>
    <scope>NUCLEOTIDE SEQUENCE</scope>
    <source>
        <strain evidence="1">BP6-180914</strain>
    </source>
</reference>
<dbReference type="EMBL" id="JAMOIM010000007">
    <property type="protein sequence ID" value="MCW6508837.1"/>
    <property type="molecule type" value="Genomic_DNA"/>
</dbReference>
<dbReference type="Proteomes" id="UP001165667">
    <property type="component" value="Unassembled WGS sequence"/>
</dbReference>
<protein>
    <submittedName>
        <fullName evidence="1">OsmC family protein</fullName>
    </submittedName>
</protein>
<organism evidence="1 2">
    <name type="scientific">Lichenifustis flavocetrariae</name>
    <dbReference type="NCBI Taxonomy" id="2949735"/>
    <lineage>
        <taxon>Bacteria</taxon>
        <taxon>Pseudomonadati</taxon>
        <taxon>Pseudomonadota</taxon>
        <taxon>Alphaproteobacteria</taxon>
        <taxon>Hyphomicrobiales</taxon>
        <taxon>Lichenihabitantaceae</taxon>
        <taxon>Lichenifustis</taxon>
    </lineage>
</organism>
<name>A0AA42CMX7_9HYPH</name>
<dbReference type="InterPro" id="IPR036102">
    <property type="entry name" value="OsmC/Ohrsf"/>
</dbReference>